<organism evidence="2 3">
    <name type="scientific">Flavivirga jejuensis</name>
    <dbReference type="NCBI Taxonomy" id="870487"/>
    <lineage>
        <taxon>Bacteria</taxon>
        <taxon>Pseudomonadati</taxon>
        <taxon>Bacteroidota</taxon>
        <taxon>Flavobacteriia</taxon>
        <taxon>Flavobacteriales</taxon>
        <taxon>Flavobacteriaceae</taxon>
        <taxon>Flavivirga</taxon>
    </lineage>
</organism>
<evidence type="ECO:0000313" key="2">
    <source>
        <dbReference type="EMBL" id="MDO5975940.1"/>
    </source>
</evidence>
<reference evidence="2" key="1">
    <citation type="submission" date="2023-07" db="EMBL/GenBank/DDBJ databases">
        <title>Two novel species in the genus Flavivirga.</title>
        <authorList>
            <person name="Kwon K."/>
        </authorList>
    </citation>
    <scope>NUCLEOTIDE SEQUENCE</scope>
    <source>
        <strain evidence="2">KACC 14158</strain>
    </source>
</reference>
<evidence type="ECO:0000256" key="1">
    <source>
        <dbReference type="ARBA" id="ARBA00009477"/>
    </source>
</evidence>
<dbReference type="Proteomes" id="UP001176806">
    <property type="component" value="Unassembled WGS sequence"/>
</dbReference>
<dbReference type="Gene3D" id="2.40.420.20">
    <property type="match status" value="1"/>
</dbReference>
<comment type="similarity">
    <text evidence="1">Belongs to the membrane fusion protein (MFP) (TC 8.A.1) family.</text>
</comment>
<keyword evidence="3" id="KW-1185">Reference proteome</keyword>
<dbReference type="Gene3D" id="1.10.287.470">
    <property type="entry name" value="Helix hairpin bin"/>
    <property type="match status" value="1"/>
</dbReference>
<accession>A0ABT8WSG2</accession>
<dbReference type="Gene3D" id="2.40.30.170">
    <property type="match status" value="1"/>
</dbReference>
<comment type="caution">
    <text evidence="2">The sequence shown here is derived from an EMBL/GenBank/DDBJ whole genome shotgun (WGS) entry which is preliminary data.</text>
</comment>
<dbReference type="EMBL" id="JAUOEL010000006">
    <property type="protein sequence ID" value="MDO5975940.1"/>
    <property type="molecule type" value="Genomic_DNA"/>
</dbReference>
<dbReference type="RefSeq" id="WP_303303176.1">
    <property type="nucleotide sequence ID" value="NZ_BAABDA010000046.1"/>
</dbReference>
<evidence type="ECO:0000313" key="3">
    <source>
        <dbReference type="Proteomes" id="UP001176806"/>
    </source>
</evidence>
<protein>
    <submittedName>
        <fullName evidence="2">Efflux RND transporter periplasmic adaptor subunit</fullName>
    </submittedName>
</protein>
<dbReference type="InterPro" id="IPR006143">
    <property type="entry name" value="RND_pump_MFP"/>
</dbReference>
<gene>
    <name evidence="2" type="ORF">Q4Q40_17215</name>
</gene>
<name>A0ABT8WSG2_9FLAO</name>
<sequence>MHPPQRVAHQNELIRVFILLALFIFTNCSQTKHKEKEADIIDKKQYLPEKNEVDVIVLQKSVFKKEIVSNGKLVALQKNDLKFEVTETLEKIYVNNGDYVKKGQTLASLKAFTYQQAFTKAEINLKKTELEFQDKLIGRGYETFNEDSIPSKEYNMLAIRSGYKDALHELKTAQFNLKAVKLKAPFNGKVANIERKQYEQINAGEAVITLINDAIFEVEFYLIESEVGEIAINTKIQMQPFALNKSYEGRIVTINPLVEKDGTILVKAKVKNDGNLMEGMNVKIRIQKDIENQFVVPKDAVILRQNQEVLFTFKSGKTYWTYVQTTNENSSEYTVIPHPDKSSASLKPGDTIIVSGNLNLAHDTEVSIKSMLSN</sequence>
<dbReference type="PANTHER" id="PTHR30469">
    <property type="entry name" value="MULTIDRUG RESISTANCE PROTEIN MDTA"/>
    <property type="match status" value="1"/>
</dbReference>
<dbReference type="PANTHER" id="PTHR30469:SF15">
    <property type="entry name" value="HLYD FAMILY OF SECRETION PROTEINS"/>
    <property type="match status" value="1"/>
</dbReference>
<dbReference type="NCBIfam" id="TIGR01730">
    <property type="entry name" value="RND_mfp"/>
    <property type="match status" value="1"/>
</dbReference>
<dbReference type="SUPFAM" id="SSF111369">
    <property type="entry name" value="HlyD-like secretion proteins"/>
    <property type="match status" value="1"/>
</dbReference>
<proteinExistence type="inferred from homology"/>
<dbReference type="Gene3D" id="2.40.50.100">
    <property type="match status" value="1"/>
</dbReference>